<dbReference type="PROSITE" id="PS51352">
    <property type="entry name" value="THIOREDOXIN_2"/>
    <property type="match status" value="1"/>
</dbReference>
<reference evidence="13 14" key="1">
    <citation type="submission" date="2016-01" db="EMBL/GenBank/DDBJ databases">
        <authorList>
            <person name="McClelland M."/>
            <person name="Jain A."/>
            <person name="Saraogi P."/>
            <person name="Mendelson R."/>
            <person name="Westerman R."/>
            <person name="SanMiguel P."/>
            <person name="Csonka L."/>
        </authorList>
    </citation>
    <scope>NUCLEOTIDE SEQUENCE [LARGE SCALE GENOMIC DNA]</scope>
    <source>
        <strain evidence="13 14">NCPPB 2472</strain>
    </source>
</reference>
<evidence type="ECO:0000256" key="1">
    <source>
        <dbReference type="ARBA" id="ARBA00003330"/>
    </source>
</evidence>
<comment type="catalytic activity">
    <reaction evidence="11">
        <text>a hydroperoxide + [thioredoxin]-dithiol = an alcohol + [thioredoxin]-disulfide + H2O</text>
        <dbReference type="Rhea" id="RHEA:62620"/>
        <dbReference type="Rhea" id="RHEA-COMP:10698"/>
        <dbReference type="Rhea" id="RHEA-COMP:10700"/>
        <dbReference type="ChEBI" id="CHEBI:15377"/>
        <dbReference type="ChEBI" id="CHEBI:29950"/>
        <dbReference type="ChEBI" id="CHEBI:30879"/>
        <dbReference type="ChEBI" id="CHEBI:35924"/>
        <dbReference type="ChEBI" id="CHEBI:50058"/>
        <dbReference type="EC" id="1.11.1.24"/>
    </reaction>
</comment>
<evidence type="ECO:0000313" key="14">
    <source>
        <dbReference type="Proteomes" id="UP000063229"/>
    </source>
</evidence>
<keyword evidence="7" id="KW-0676">Redox-active center</keyword>
<keyword evidence="14" id="KW-1185">Reference proteome</keyword>
<dbReference type="InterPro" id="IPR013766">
    <property type="entry name" value="Thioredoxin_domain"/>
</dbReference>
<dbReference type="KEGG" id="pagb:AWM79_23690"/>
<organism evidence="13 14">
    <name type="scientific">Pseudomonas agarici</name>
    <dbReference type="NCBI Taxonomy" id="46677"/>
    <lineage>
        <taxon>Bacteria</taxon>
        <taxon>Pseudomonadati</taxon>
        <taxon>Pseudomonadota</taxon>
        <taxon>Gammaproteobacteria</taxon>
        <taxon>Pseudomonadales</taxon>
        <taxon>Pseudomonadaceae</taxon>
        <taxon>Pseudomonas</taxon>
    </lineage>
</organism>
<dbReference type="GO" id="GO:0005737">
    <property type="term" value="C:cytoplasm"/>
    <property type="evidence" value="ECO:0007669"/>
    <property type="project" value="TreeGrafter"/>
</dbReference>
<evidence type="ECO:0000256" key="11">
    <source>
        <dbReference type="ARBA" id="ARBA00049091"/>
    </source>
</evidence>
<proteinExistence type="inferred from homology"/>
<comment type="function">
    <text evidence="1">Thiol-specific peroxidase that catalyzes the reduction of hydrogen peroxide and organic hydroperoxides to water and alcohols, respectively. Plays a role in cell protection against oxidative stress by detoxifying peroxides and as sensor of hydrogen peroxide-mediated signaling events.</text>
</comment>
<evidence type="ECO:0000313" key="13">
    <source>
        <dbReference type="EMBL" id="AMB88112.1"/>
    </source>
</evidence>
<dbReference type="PANTHER" id="PTHR42801:SF7">
    <property type="entry name" value="SLL1159 PROTEIN"/>
    <property type="match status" value="1"/>
</dbReference>
<evidence type="ECO:0000256" key="5">
    <source>
        <dbReference type="ARBA" id="ARBA00023002"/>
    </source>
</evidence>
<dbReference type="InterPro" id="IPR000866">
    <property type="entry name" value="AhpC/TSA"/>
</dbReference>
<dbReference type="RefSeq" id="WP_060783881.1">
    <property type="nucleotide sequence ID" value="NZ_CP014135.1"/>
</dbReference>
<dbReference type="GO" id="GO:0008379">
    <property type="term" value="F:thioredoxin peroxidase activity"/>
    <property type="evidence" value="ECO:0007669"/>
    <property type="project" value="TreeGrafter"/>
</dbReference>
<evidence type="ECO:0000256" key="8">
    <source>
        <dbReference type="ARBA" id="ARBA00032824"/>
    </source>
</evidence>
<evidence type="ECO:0000256" key="6">
    <source>
        <dbReference type="ARBA" id="ARBA00023157"/>
    </source>
</evidence>
<comment type="similarity">
    <text evidence="9">Belongs to the peroxiredoxin family. BCP/PrxQ subfamily.</text>
</comment>
<dbReference type="CDD" id="cd02970">
    <property type="entry name" value="PRX_like2"/>
    <property type="match status" value="1"/>
</dbReference>
<sequence>MVLYTPPVNFLTGNQNPPAAKGQEILRNSIVELCESKIATHAIKAGLRAPDFTLFDMEGSEVNSLDLTRKGPVVIVFLRGLWCWYSYTTLIALETIHTALSDRGVSVIAISPQLHFSQVDVDRKQAFNFPLLCDSRSRIAQEFQVAWRLSVSLKKTYLQLGADLDKLNGADCELLPMTSFYIIDRQGTIVYSDVNPNYVQLMSMNEILLVLDNMPQPRKSRAIE</sequence>
<evidence type="ECO:0000256" key="7">
    <source>
        <dbReference type="ARBA" id="ARBA00023284"/>
    </source>
</evidence>
<dbReference type="SUPFAM" id="SSF52833">
    <property type="entry name" value="Thioredoxin-like"/>
    <property type="match status" value="1"/>
</dbReference>
<dbReference type="EC" id="1.11.1.24" evidence="2"/>
<evidence type="ECO:0000256" key="3">
    <source>
        <dbReference type="ARBA" id="ARBA00022559"/>
    </source>
</evidence>
<accession>A0A0X1T825</accession>
<dbReference type="OrthoDB" id="9809746at2"/>
<dbReference type="EMBL" id="CP014135">
    <property type="protein sequence ID" value="AMB88112.1"/>
    <property type="molecule type" value="Genomic_DNA"/>
</dbReference>
<dbReference type="PANTHER" id="PTHR42801">
    <property type="entry name" value="THIOREDOXIN-DEPENDENT PEROXIDE REDUCTASE"/>
    <property type="match status" value="1"/>
</dbReference>
<keyword evidence="3" id="KW-0575">Peroxidase</keyword>
<evidence type="ECO:0000259" key="12">
    <source>
        <dbReference type="PROSITE" id="PS51352"/>
    </source>
</evidence>
<evidence type="ECO:0000256" key="4">
    <source>
        <dbReference type="ARBA" id="ARBA00022862"/>
    </source>
</evidence>
<dbReference type="AlphaFoldDB" id="A0A0X1T825"/>
<evidence type="ECO:0000256" key="10">
    <source>
        <dbReference type="ARBA" id="ARBA00042639"/>
    </source>
</evidence>
<keyword evidence="6" id="KW-1015">Disulfide bond</keyword>
<dbReference type="InterPro" id="IPR050924">
    <property type="entry name" value="Peroxiredoxin_BCP/PrxQ"/>
</dbReference>
<dbReference type="Gene3D" id="3.40.30.10">
    <property type="entry name" value="Glutaredoxin"/>
    <property type="match status" value="1"/>
</dbReference>
<dbReference type="STRING" id="46677.AWM79_23690"/>
<dbReference type="Pfam" id="PF00578">
    <property type="entry name" value="AhpC-TSA"/>
    <property type="match status" value="1"/>
</dbReference>
<name>A0A0X1T825_PSEAA</name>
<gene>
    <name evidence="13" type="ORF">AWM79_23690</name>
</gene>
<feature type="domain" description="Thioredoxin" evidence="12">
    <location>
        <begin position="43"/>
        <end position="216"/>
    </location>
</feature>
<dbReference type="GO" id="GO:0045454">
    <property type="term" value="P:cell redox homeostasis"/>
    <property type="evidence" value="ECO:0007669"/>
    <property type="project" value="TreeGrafter"/>
</dbReference>
<evidence type="ECO:0000256" key="9">
    <source>
        <dbReference type="ARBA" id="ARBA00038489"/>
    </source>
</evidence>
<keyword evidence="5" id="KW-0560">Oxidoreductase</keyword>
<dbReference type="InterPro" id="IPR036249">
    <property type="entry name" value="Thioredoxin-like_sf"/>
</dbReference>
<evidence type="ECO:0000256" key="2">
    <source>
        <dbReference type="ARBA" id="ARBA00013017"/>
    </source>
</evidence>
<keyword evidence="4" id="KW-0049">Antioxidant</keyword>
<dbReference type="Proteomes" id="UP000063229">
    <property type="component" value="Chromosome"/>
</dbReference>
<protein>
    <recommendedName>
        <fullName evidence="2">thioredoxin-dependent peroxiredoxin</fullName>
        <ecNumber evidence="2">1.11.1.24</ecNumber>
    </recommendedName>
    <alternativeName>
        <fullName evidence="8">Thioredoxin peroxidase</fullName>
    </alternativeName>
    <alternativeName>
        <fullName evidence="10">Thioredoxin-dependent peroxiredoxin Bcp</fullName>
    </alternativeName>
</protein>
<dbReference type="GO" id="GO:0034599">
    <property type="term" value="P:cellular response to oxidative stress"/>
    <property type="evidence" value="ECO:0007669"/>
    <property type="project" value="TreeGrafter"/>
</dbReference>